<dbReference type="OrthoDB" id="9156397at2"/>
<dbReference type="EMBL" id="FYEW01000004">
    <property type="protein sequence ID" value="SNC77616.1"/>
    <property type="molecule type" value="Genomic_DNA"/>
</dbReference>
<proteinExistence type="predicted"/>
<reference evidence="2" key="1">
    <citation type="submission" date="2017-06" db="EMBL/GenBank/DDBJ databases">
        <authorList>
            <person name="Varghese N."/>
            <person name="Submissions S."/>
        </authorList>
    </citation>
    <scope>NUCLEOTIDE SEQUENCE [LARGE SCALE GENOMIC DNA]</scope>
    <source>
        <strain evidence="2">DSM 11116</strain>
    </source>
</reference>
<evidence type="ECO:0000313" key="2">
    <source>
        <dbReference type="Proteomes" id="UP000198131"/>
    </source>
</evidence>
<dbReference type="RefSeq" id="WP_088845603.1">
    <property type="nucleotide sequence ID" value="NZ_FYEW01000004.1"/>
</dbReference>
<organism evidence="1 2">
    <name type="scientific">Hymenobacter gelipurpurascens</name>
    <dbReference type="NCBI Taxonomy" id="89968"/>
    <lineage>
        <taxon>Bacteria</taxon>
        <taxon>Pseudomonadati</taxon>
        <taxon>Bacteroidota</taxon>
        <taxon>Cytophagia</taxon>
        <taxon>Cytophagales</taxon>
        <taxon>Hymenobacteraceae</taxon>
        <taxon>Hymenobacter</taxon>
    </lineage>
</organism>
<sequence>MMTLEKLVRDFLYEPHKFFKYKDLNGNAIYKEFAFDNYEHYLLEYLGFFKRINTLKDVVSYACCGVFEVTRDNQVFLIRHNHQEYFIGNNGSHRGLPLEDGKSVVRVVHTRLSEIKAVDNFEKLYNIIKECSETKLQFGQLSIYDAAVRIGAFLGIKPDFVYIHTGVKAGVTVLEELGYTNEQLSNRYFAPLKEFPVEMHEMTEISAENFSCKSKDKFKMLPRKGWIDKLNEYPADL</sequence>
<dbReference type="AlphaFoldDB" id="A0A212UHF2"/>
<dbReference type="Proteomes" id="UP000198131">
    <property type="component" value="Unassembled WGS sequence"/>
</dbReference>
<protein>
    <submittedName>
        <fullName evidence="1">Uncharacterized protein</fullName>
    </submittedName>
</protein>
<gene>
    <name evidence="1" type="ORF">SAMN06265337_4212</name>
</gene>
<keyword evidence="2" id="KW-1185">Reference proteome</keyword>
<name>A0A212UHF2_9BACT</name>
<evidence type="ECO:0000313" key="1">
    <source>
        <dbReference type="EMBL" id="SNC77616.1"/>
    </source>
</evidence>
<accession>A0A212UHF2</accession>